<comment type="caution">
    <text evidence="1">The sequence shown here is derived from an EMBL/GenBank/DDBJ whole genome shotgun (WGS) entry which is preliminary data.</text>
</comment>
<evidence type="ECO:0000313" key="1">
    <source>
        <dbReference type="EMBL" id="TDW84302.1"/>
    </source>
</evidence>
<sequence length="427" mass="45440">MICLLPNCGFLSETSRILEIHRALTVRGVEVTTLTHGGPYVDLLRDHGIQVDVLGGGWNAERVGQFISSIPGIGSPEQSMWTDDEIRKYVALEAAYFRTHSVTAVVTGWTLTALLSSQVAGIPVVVEHSGAFVPPLFERGRAIPPDRRLGLPLEGLMPARVRKFLFNKGLPYQKIYTGGFNRVAGELGVAGIPSFPALLMGDLTLITDVPEVFGVPRHDVDGWVPKPARSYRPGARLRYTGPLFAHFDVPVPARVDSFLDQDGPVAYVALTSTSPELVRAVVGQVRDVVPRVLVAGTMHDLTGLEGDGVLVEQVLPSHRIMPRVAIAVITGGQGSVQTAMAAGTPFVGIALQAEQAANLDIAERHGVARAVPVSRADTEVTEVVRAVLADPRARSAARRISRLYAATDGAGAAADAIVELASVGQTA</sequence>
<reference evidence="1 2" key="1">
    <citation type="submission" date="2019-03" db="EMBL/GenBank/DDBJ databases">
        <title>Genomic Encyclopedia of Type Strains, Phase III (KMG-III): the genomes of soil and plant-associated and newly described type strains.</title>
        <authorList>
            <person name="Whitman W."/>
        </authorList>
    </citation>
    <scope>NUCLEOTIDE SEQUENCE [LARGE SCALE GENOMIC DNA]</scope>
    <source>
        <strain evidence="1 2">VKMAc-2574</strain>
    </source>
</reference>
<evidence type="ECO:0000313" key="2">
    <source>
        <dbReference type="Proteomes" id="UP000295060"/>
    </source>
</evidence>
<name>A0ABY2F7E0_9ACTN</name>
<dbReference type="SUPFAM" id="SSF53756">
    <property type="entry name" value="UDP-Glycosyltransferase/glycogen phosphorylase"/>
    <property type="match status" value="1"/>
</dbReference>
<dbReference type="EMBL" id="SODU01000004">
    <property type="protein sequence ID" value="TDW84302.1"/>
    <property type="molecule type" value="Genomic_DNA"/>
</dbReference>
<accession>A0ABY2F7E0</accession>
<organism evidence="1 2">
    <name type="scientific">Kribbella pratensis</name>
    <dbReference type="NCBI Taxonomy" id="2512112"/>
    <lineage>
        <taxon>Bacteria</taxon>
        <taxon>Bacillati</taxon>
        <taxon>Actinomycetota</taxon>
        <taxon>Actinomycetes</taxon>
        <taxon>Propionibacteriales</taxon>
        <taxon>Kribbellaceae</taxon>
        <taxon>Kribbella</taxon>
    </lineage>
</organism>
<protein>
    <submittedName>
        <fullName evidence="1">UDP:flavonoid glycosyltransferase YjiC (YdhE family)</fullName>
    </submittedName>
</protein>
<dbReference type="PANTHER" id="PTHR48050:SF13">
    <property type="entry name" value="STEROL 3-BETA-GLUCOSYLTRANSFERASE UGT80A2"/>
    <property type="match status" value="1"/>
</dbReference>
<dbReference type="PANTHER" id="PTHR48050">
    <property type="entry name" value="STEROL 3-BETA-GLUCOSYLTRANSFERASE"/>
    <property type="match status" value="1"/>
</dbReference>
<dbReference type="InterPro" id="IPR050426">
    <property type="entry name" value="Glycosyltransferase_28"/>
</dbReference>
<gene>
    <name evidence="1" type="ORF">EV137_7111</name>
</gene>
<dbReference type="Gene3D" id="3.40.50.2000">
    <property type="entry name" value="Glycogen Phosphorylase B"/>
    <property type="match status" value="2"/>
</dbReference>
<dbReference type="Proteomes" id="UP000295060">
    <property type="component" value="Unassembled WGS sequence"/>
</dbReference>
<keyword evidence="2" id="KW-1185">Reference proteome</keyword>
<proteinExistence type="predicted"/>